<dbReference type="OrthoDB" id="67700at2759"/>
<keyword evidence="11" id="KW-0967">Endosome</keyword>
<evidence type="ECO:0000313" key="15">
    <source>
        <dbReference type="Proteomes" id="UP000094565"/>
    </source>
</evidence>
<comment type="cofactor">
    <cofactor evidence="11">
        <name>pyruvate</name>
        <dbReference type="ChEBI" id="CHEBI:15361"/>
    </cofactor>
    <text evidence="11">Binds 1 pyruvoyl group covalently per subunit.</text>
</comment>
<accession>A0A1B2JFI9</accession>
<dbReference type="Gene3D" id="2.60.40.150">
    <property type="entry name" value="C2 domain"/>
    <property type="match status" value="1"/>
</dbReference>
<keyword evidence="11" id="KW-0333">Golgi apparatus</keyword>
<keyword evidence="6 11" id="KW-0865">Zymogen</keyword>
<comment type="pathway">
    <text evidence="11">Phospholipid metabolism; phosphatidylethanolamine biosynthesis; phosphatidylethanolamine from CDP-diacylglycerol: step 2/2.</text>
</comment>
<dbReference type="AlphaFoldDB" id="A0A1B2JFI9"/>
<dbReference type="CDD" id="cd04039">
    <property type="entry name" value="C2_PSD"/>
    <property type="match status" value="1"/>
</dbReference>
<organism evidence="14 15">
    <name type="scientific">Komagataella pastoris</name>
    <name type="common">Yeast</name>
    <name type="synonym">Pichia pastoris</name>
    <dbReference type="NCBI Taxonomy" id="4922"/>
    <lineage>
        <taxon>Eukaryota</taxon>
        <taxon>Fungi</taxon>
        <taxon>Dikarya</taxon>
        <taxon>Ascomycota</taxon>
        <taxon>Saccharomycotina</taxon>
        <taxon>Pichiomycetes</taxon>
        <taxon>Pichiales</taxon>
        <taxon>Pichiaceae</taxon>
        <taxon>Komagataella</taxon>
    </lineage>
</organism>
<evidence type="ECO:0000256" key="5">
    <source>
        <dbReference type="ARBA" id="ARBA00023136"/>
    </source>
</evidence>
<comment type="subunit">
    <text evidence="11">Heterodimer of a large membrane-associated beta subunit and a small pyruvoyl-containing alpha subunit. Interacts with pstB2. This interaction may be a means to structurally tether the donor membrane (ER) harboring PstB2 to acceptor membranes (Golgi/endosomes) harboring PSD2 during PtdSer transport to the site of PtdEtn synthesis.</text>
</comment>
<comment type="pathway">
    <text evidence="1">Lipid metabolism.</text>
</comment>
<evidence type="ECO:0000256" key="7">
    <source>
        <dbReference type="ARBA" id="ARBA00023209"/>
    </source>
</evidence>
<dbReference type="SMART" id="SM00239">
    <property type="entry name" value="C2"/>
    <property type="match status" value="2"/>
</dbReference>
<feature type="domain" description="C2" evidence="13">
    <location>
        <begin position="316"/>
        <end position="436"/>
    </location>
</feature>
<feature type="chain" id="PRO_5023313378" description="Phosphatidylserine decarboxylase 2 alpha chain" evidence="11">
    <location>
        <begin position="946"/>
        <end position="1076"/>
    </location>
</feature>
<name>A0A1B2JFI9_PICPA</name>
<evidence type="ECO:0000256" key="12">
    <source>
        <dbReference type="SAM" id="MobiDB-lite"/>
    </source>
</evidence>
<evidence type="ECO:0000313" key="14">
    <source>
        <dbReference type="EMBL" id="ANZ76834.1"/>
    </source>
</evidence>
<keyword evidence="15" id="KW-1185">Reference proteome</keyword>
<proteinExistence type="inferred from homology"/>
<dbReference type="PROSITE" id="PS50004">
    <property type="entry name" value="C2"/>
    <property type="match status" value="1"/>
</dbReference>
<dbReference type="Proteomes" id="UP000094565">
    <property type="component" value="Chromosome 3"/>
</dbReference>
<keyword evidence="3 11" id="KW-0210">Decarboxylase</keyword>
<dbReference type="GO" id="GO:0005795">
    <property type="term" value="C:Golgi stack"/>
    <property type="evidence" value="ECO:0007669"/>
    <property type="project" value="UniProtKB-UniRule"/>
</dbReference>
<comment type="PTM">
    <text evidence="11">Is synthesized initially as an inactive proenzyme. Formation of the active enzyme involves a self-maturation process in which the active site pyruvoyl group is generated from an internal serine residue via an autocatalytic post-translational modification. Two non-identical subunits are generated from the proenzyme in this reaction, and the pyruvate is formed at the N-terminus of the alpha chain, which is derived from the carboxyl end of the proenzyme. The autoendoproteolytic cleavage occurs by a canonical serine protease mechanism, in which the side chain hydroxyl group of the serine supplies its oxygen atom to form the C-terminus of the beta chain, while the remainder of the serine residue undergoes an oxidative deamination to produce ammonia and the pyruvoyl prosthetic group on the alpha chain. During this reaction, the Ser that is part of the protease active site of the proenzyme becomes the pyruvoyl prosthetic group, which constitutes an essential element of the active site of the mature decarboxylase.</text>
</comment>
<dbReference type="PANTHER" id="PTHR10067">
    <property type="entry name" value="PHOSPHATIDYLSERINE DECARBOXYLASE"/>
    <property type="match status" value="1"/>
</dbReference>
<dbReference type="GO" id="GO:0004609">
    <property type="term" value="F:phosphatidylserine decarboxylase activity"/>
    <property type="evidence" value="ECO:0007669"/>
    <property type="project" value="UniProtKB-UniRule"/>
</dbReference>
<evidence type="ECO:0000256" key="11">
    <source>
        <dbReference type="HAMAP-Rule" id="MF_03209"/>
    </source>
</evidence>
<dbReference type="EC" id="4.1.1.65" evidence="11"/>
<feature type="modified residue" description="Pyruvic acid (Ser); by autocatalysis" evidence="11">
    <location>
        <position position="946"/>
    </location>
</feature>
<feature type="site" description="Cleavage (non-hydrolytic); by autocatalysis" evidence="11">
    <location>
        <begin position="945"/>
        <end position="946"/>
    </location>
</feature>
<feature type="active site" description="Charge relay system; for autoendoproteolytic cleavage activity" evidence="11">
    <location>
        <position position="859"/>
    </location>
</feature>
<keyword evidence="5 11" id="KW-0472">Membrane</keyword>
<evidence type="ECO:0000256" key="4">
    <source>
        <dbReference type="ARBA" id="ARBA00023098"/>
    </source>
</evidence>
<dbReference type="EMBL" id="CP014586">
    <property type="protein sequence ID" value="ANZ76834.1"/>
    <property type="molecule type" value="Genomic_DNA"/>
</dbReference>
<dbReference type="InterPro" id="IPR033177">
    <property type="entry name" value="PSD-B"/>
</dbReference>
<evidence type="ECO:0000256" key="10">
    <source>
        <dbReference type="ARBA" id="ARBA00023317"/>
    </source>
</evidence>
<dbReference type="SUPFAM" id="SSF49562">
    <property type="entry name" value="C2 domain (Calcium/lipid-binding domain, CaLB)"/>
    <property type="match status" value="2"/>
</dbReference>
<dbReference type="GO" id="GO:0010008">
    <property type="term" value="C:endosome membrane"/>
    <property type="evidence" value="ECO:0007669"/>
    <property type="project" value="UniProtKB-SubCell"/>
</dbReference>
<reference evidence="14 15" key="1">
    <citation type="submission" date="2016-02" db="EMBL/GenBank/DDBJ databases">
        <title>Comparative genomic and transcriptomic foundation for Pichia pastoris.</title>
        <authorList>
            <person name="Love K.R."/>
            <person name="Shah K.A."/>
            <person name="Whittaker C.A."/>
            <person name="Wu J."/>
            <person name="Bartlett M.C."/>
            <person name="Ma D."/>
            <person name="Leeson R.L."/>
            <person name="Priest M."/>
            <person name="Young S.K."/>
            <person name="Love J.C."/>
        </authorList>
    </citation>
    <scope>NUCLEOTIDE SEQUENCE [LARGE SCALE GENOMIC DNA]</scope>
    <source>
        <strain evidence="14 15">ATCC 28485</strain>
    </source>
</reference>
<keyword evidence="10 11" id="KW-0670">Pyruvate</keyword>
<comment type="domain">
    <text evidence="11">The C2 domains have an essential, but non-catalytic function. They may facilitate interactions with other proteins and are required for lipid transport function.</text>
</comment>
<dbReference type="InterPro" id="IPR000008">
    <property type="entry name" value="C2_dom"/>
</dbReference>
<dbReference type="InterPro" id="IPR003817">
    <property type="entry name" value="PS_Dcarbxylase"/>
</dbReference>
<comment type="function">
    <text evidence="11">Catalyzes the formation of phosphatidylethanolamine (PtdEtn) from phosphatidylserine (PtdSer). Plays a central role in phospholipid metabolism and in the interorganelle trafficking of phosphatidylserine.</text>
</comment>
<dbReference type="InterPro" id="IPR035892">
    <property type="entry name" value="C2_domain_sf"/>
</dbReference>
<feature type="active site" description="Schiff-base intermediate with substrate; via pyruvic acid; for decarboxylase activity" evidence="11">
    <location>
        <position position="946"/>
    </location>
</feature>
<comment type="subcellular location">
    <subcellularLocation>
        <location evidence="11">Golgi apparatus membrane</location>
        <topology evidence="11">Peripheral membrane protein</topology>
        <orientation evidence="11">Cytoplasmic side</orientation>
    </subcellularLocation>
    <subcellularLocation>
        <location evidence="11">Endosome membrane</location>
        <topology evidence="11">Peripheral membrane protein</topology>
        <orientation evidence="11">Cytoplasmic side</orientation>
    </subcellularLocation>
</comment>
<dbReference type="InterPro" id="IPR033179">
    <property type="entry name" value="PSD_type2_pro"/>
</dbReference>
<dbReference type="HAMAP" id="MF_00663">
    <property type="entry name" value="PS_decarb_PSD_B_type2"/>
    <property type="match status" value="1"/>
</dbReference>
<dbReference type="GO" id="GO:0016540">
    <property type="term" value="P:protein autoprocessing"/>
    <property type="evidence" value="ECO:0007669"/>
    <property type="project" value="UniProtKB-UniRule"/>
</dbReference>
<keyword evidence="9 11" id="KW-1208">Phospholipid metabolism</keyword>
<dbReference type="PANTHER" id="PTHR10067:SF17">
    <property type="entry name" value="PHOSPHATIDYLSERINE DECARBOXYLASE PROENZYME 2"/>
    <property type="match status" value="1"/>
</dbReference>
<feature type="chain" id="PRO_5023313377" description="Phosphatidylserine decarboxylase 2 beta chain" evidence="11">
    <location>
        <begin position="1"/>
        <end position="945"/>
    </location>
</feature>
<keyword evidence="7 11" id="KW-0594">Phospholipid biosynthesis</keyword>
<sequence length="1076" mass="123307">MEEKSTFSVQDHRTKVSGLVTYEGRASSISLLLFTATAHFYQYCSMSQAVDLVLFTDIKQAQNVKTGNNGEPNSKLRAIVKIPGRSSRKTPRATPRDDFVYTWNSTVSLKLGSQLKLPLLQISVWDKQAHRSLYVGEVRFFLIGLLKSVAYNELTSSWENTPQWYQLYSSEDRKSFSSGSILVQFRIQQHLSKKNLFFNAKSDFTLGDQIGSNDLLSQYIRSIETSIPRTLQKKAFNLANPNDQKFYPDIENDALASSILDSEVESISEDFTYGKPNITESSLHDDALTDTDFESVNSDPTLGSSTLISKSKVRTDNQRKKFSLQSDNDVLGILFIEILSVTGLPPYKSFTRATFDMDPFVVISFGKRTYRTSWRKHTLTPVFNERLAFEVCNYEKNYDLQFSVLDKDKFSFHDQVATGYVSVSDLLDEKTKDRPYTDFKPTSSKLILLDKAMNPNESADNLLDSKKKKYKRNVNTDATLQGGLLRNYELVMSLDGKKSWSRKTKDEYIPILKFNARFERYESLRRQLWMHLLQGNDTQMKGTLDLIELNYFVDCLGSNLSDKTLASFFEYYEKNPWVGETLTIEQVIDSLERLVFKRQRANTHENYIISIDTCPLCGRGRLSLRQDLDILKHLSICASRDWSTVNKVLKPSFVSSKAATRRWYSRLLIKLTFGQYTLGGNSANILIQDRDTGYILEEKMNIHVRLGIKLLYKSFDKANSKKIKTLLRKLSIRQGIKFDSPNSVSQIPSFIKFHKLDVDDCLLQLDEYNTFNEFFYRKLKPGSRPQEDENNNNIATSPADCRCTVFESITSARTFWIKGRNFTTRKLFGSFYSKEMAALYDECNIGIFRLAPQDYHRFHSPVTGTIGKVQSINGEYFTVNPMAIRSDLDVFGENVRCLLPIQTEEFGTVLVVPVGAMMVGSIILSVKENQEVKKGEELGYFKFGGSTLLVLFPTKKFKFDSDLVANSNNKIETLIKVGMSIGHTPEEPQFERHYRSFEEEPVDQQLRIIRCITGGSTFEESKQANQRRNELRGNEGSPQEKDLEVENFSWEAKNMNLDDLEENDSLLLYDLVNDDR</sequence>
<dbReference type="NCBIfam" id="TIGR00163">
    <property type="entry name" value="PS_decarb"/>
    <property type="match status" value="1"/>
</dbReference>
<evidence type="ECO:0000256" key="9">
    <source>
        <dbReference type="ARBA" id="ARBA00023264"/>
    </source>
</evidence>
<feature type="active site" description="Charge relay system; for autoendoproteolytic cleavage activity" evidence="11">
    <location>
        <position position="800"/>
    </location>
</feature>
<evidence type="ECO:0000256" key="6">
    <source>
        <dbReference type="ARBA" id="ARBA00023145"/>
    </source>
</evidence>
<feature type="active site" description="Charge relay system; for autoendoproteolytic cleavage activity" evidence="11">
    <location>
        <position position="946"/>
    </location>
</feature>
<dbReference type="Pfam" id="PF02666">
    <property type="entry name" value="PS_Dcarbxylase"/>
    <property type="match status" value="1"/>
</dbReference>
<evidence type="ECO:0000256" key="2">
    <source>
        <dbReference type="ARBA" id="ARBA00022516"/>
    </source>
</evidence>
<dbReference type="UniPathway" id="UPA00558">
    <property type="reaction ID" value="UER00616"/>
</dbReference>
<gene>
    <name evidence="11" type="primary">PSD2</name>
    <name evidence="14" type="ORF">ATY40_BA7503385</name>
</gene>
<keyword evidence="2 11" id="KW-0444">Lipid biosynthesis</keyword>
<evidence type="ECO:0000256" key="8">
    <source>
        <dbReference type="ARBA" id="ARBA00023239"/>
    </source>
</evidence>
<protein>
    <recommendedName>
        <fullName evidence="11">Phosphatidylserine decarboxylase proenzyme 2</fullName>
        <ecNumber evidence="11">4.1.1.65</ecNumber>
    </recommendedName>
    <component>
        <recommendedName>
            <fullName evidence="11">Phosphatidylserine decarboxylase 2 beta chain</fullName>
        </recommendedName>
    </component>
    <component>
        <recommendedName>
            <fullName evidence="11">Phosphatidylserine decarboxylase 2 alpha chain</fullName>
        </recommendedName>
    </component>
</protein>
<evidence type="ECO:0000259" key="13">
    <source>
        <dbReference type="PROSITE" id="PS50004"/>
    </source>
</evidence>
<feature type="region of interest" description="Disordered" evidence="12">
    <location>
        <begin position="1020"/>
        <end position="1042"/>
    </location>
</feature>
<dbReference type="GO" id="GO:0006646">
    <property type="term" value="P:phosphatidylethanolamine biosynthetic process"/>
    <property type="evidence" value="ECO:0007669"/>
    <property type="project" value="UniProtKB-UniRule"/>
</dbReference>
<dbReference type="Pfam" id="PF00168">
    <property type="entry name" value="C2"/>
    <property type="match status" value="2"/>
</dbReference>
<evidence type="ECO:0000256" key="3">
    <source>
        <dbReference type="ARBA" id="ARBA00022793"/>
    </source>
</evidence>
<comment type="similarity">
    <text evidence="11">Belongs to the phosphatidylserine decarboxylase family. PSD-B subfamily. Eukaryotic type II sub-subfamily.</text>
</comment>
<keyword evidence="4 11" id="KW-0443">Lipid metabolism</keyword>
<keyword evidence="8 11" id="KW-0456">Lyase</keyword>
<evidence type="ECO:0000256" key="1">
    <source>
        <dbReference type="ARBA" id="ARBA00005189"/>
    </source>
</evidence>
<dbReference type="GO" id="GO:0000139">
    <property type="term" value="C:Golgi membrane"/>
    <property type="evidence" value="ECO:0007669"/>
    <property type="project" value="UniProtKB-SubCell"/>
</dbReference>
<comment type="catalytic activity">
    <reaction evidence="11">
        <text>a 1,2-diacyl-sn-glycero-3-phospho-L-serine + H(+) = a 1,2-diacyl-sn-glycero-3-phosphoethanolamine + CO2</text>
        <dbReference type="Rhea" id="RHEA:20828"/>
        <dbReference type="ChEBI" id="CHEBI:15378"/>
        <dbReference type="ChEBI" id="CHEBI:16526"/>
        <dbReference type="ChEBI" id="CHEBI:57262"/>
        <dbReference type="ChEBI" id="CHEBI:64612"/>
        <dbReference type="EC" id="4.1.1.65"/>
    </reaction>
</comment>